<dbReference type="HOGENOM" id="CLU_040082_6_2_1"/>
<organism evidence="1 2">
    <name type="scientific">Paxillus rubicundulus Ve08.2h10</name>
    <dbReference type="NCBI Taxonomy" id="930991"/>
    <lineage>
        <taxon>Eukaryota</taxon>
        <taxon>Fungi</taxon>
        <taxon>Dikarya</taxon>
        <taxon>Basidiomycota</taxon>
        <taxon>Agaricomycotina</taxon>
        <taxon>Agaricomycetes</taxon>
        <taxon>Agaricomycetidae</taxon>
        <taxon>Boletales</taxon>
        <taxon>Paxilineae</taxon>
        <taxon>Paxillaceae</taxon>
        <taxon>Paxillus</taxon>
    </lineage>
</organism>
<protein>
    <submittedName>
        <fullName evidence="1">Uncharacterized protein</fullName>
    </submittedName>
</protein>
<feature type="non-terminal residue" evidence="1">
    <location>
        <position position="1"/>
    </location>
</feature>
<reference evidence="1 2" key="1">
    <citation type="submission" date="2014-04" db="EMBL/GenBank/DDBJ databases">
        <authorList>
            <consortium name="DOE Joint Genome Institute"/>
            <person name="Kuo A."/>
            <person name="Kohler A."/>
            <person name="Jargeat P."/>
            <person name="Nagy L.G."/>
            <person name="Floudas D."/>
            <person name="Copeland A."/>
            <person name="Barry K.W."/>
            <person name="Cichocki N."/>
            <person name="Veneault-Fourrey C."/>
            <person name="LaButti K."/>
            <person name="Lindquist E.A."/>
            <person name="Lipzen A."/>
            <person name="Lundell T."/>
            <person name="Morin E."/>
            <person name="Murat C."/>
            <person name="Sun H."/>
            <person name="Tunlid A."/>
            <person name="Henrissat B."/>
            <person name="Grigoriev I.V."/>
            <person name="Hibbett D.S."/>
            <person name="Martin F."/>
            <person name="Nordberg H.P."/>
            <person name="Cantor M.N."/>
            <person name="Hua S.X."/>
        </authorList>
    </citation>
    <scope>NUCLEOTIDE SEQUENCE [LARGE SCALE GENOMIC DNA]</scope>
    <source>
        <strain evidence="1 2">Ve08.2h10</strain>
    </source>
</reference>
<dbReference type="AlphaFoldDB" id="A0A0D0CQL8"/>
<reference evidence="2" key="2">
    <citation type="submission" date="2015-01" db="EMBL/GenBank/DDBJ databases">
        <title>Evolutionary Origins and Diversification of the Mycorrhizal Mutualists.</title>
        <authorList>
            <consortium name="DOE Joint Genome Institute"/>
            <consortium name="Mycorrhizal Genomics Consortium"/>
            <person name="Kohler A."/>
            <person name="Kuo A."/>
            <person name="Nagy L.G."/>
            <person name="Floudas D."/>
            <person name="Copeland A."/>
            <person name="Barry K.W."/>
            <person name="Cichocki N."/>
            <person name="Veneault-Fourrey C."/>
            <person name="LaButti K."/>
            <person name="Lindquist E.A."/>
            <person name="Lipzen A."/>
            <person name="Lundell T."/>
            <person name="Morin E."/>
            <person name="Murat C."/>
            <person name="Riley R."/>
            <person name="Ohm R."/>
            <person name="Sun H."/>
            <person name="Tunlid A."/>
            <person name="Henrissat B."/>
            <person name="Grigoriev I.V."/>
            <person name="Hibbett D.S."/>
            <person name="Martin F."/>
        </authorList>
    </citation>
    <scope>NUCLEOTIDE SEQUENCE [LARGE SCALE GENOMIC DNA]</scope>
    <source>
        <strain evidence="2">Ve08.2h10</strain>
    </source>
</reference>
<dbReference type="EMBL" id="KN830098">
    <property type="protein sequence ID" value="KIK73106.1"/>
    <property type="molecule type" value="Genomic_DNA"/>
</dbReference>
<dbReference type="InParanoid" id="A0A0D0CQL8"/>
<accession>A0A0D0CQL8</accession>
<name>A0A0D0CQL8_9AGAM</name>
<keyword evidence="2" id="KW-1185">Reference proteome</keyword>
<dbReference type="Proteomes" id="UP000054538">
    <property type="component" value="Unassembled WGS sequence"/>
</dbReference>
<gene>
    <name evidence="1" type="ORF">PAXRUDRAFT_56053</name>
</gene>
<evidence type="ECO:0000313" key="1">
    <source>
        <dbReference type="EMBL" id="KIK73106.1"/>
    </source>
</evidence>
<sequence>ITGLSIRHIGECLQWSNNMISRYFNKILNAFSHPNIYNKYVWLLHVNVSTPPEILHDPRF</sequence>
<feature type="non-terminal residue" evidence="1">
    <location>
        <position position="60"/>
    </location>
</feature>
<evidence type="ECO:0000313" key="2">
    <source>
        <dbReference type="Proteomes" id="UP000054538"/>
    </source>
</evidence>
<proteinExistence type="predicted"/>